<organism evidence="1 2">
    <name type="scientific">Staphylotrichum longicolle</name>
    <dbReference type="NCBI Taxonomy" id="669026"/>
    <lineage>
        <taxon>Eukaryota</taxon>
        <taxon>Fungi</taxon>
        <taxon>Dikarya</taxon>
        <taxon>Ascomycota</taxon>
        <taxon>Pezizomycotina</taxon>
        <taxon>Sordariomycetes</taxon>
        <taxon>Sordariomycetidae</taxon>
        <taxon>Sordariales</taxon>
        <taxon>Chaetomiaceae</taxon>
        <taxon>Staphylotrichum</taxon>
    </lineage>
</organism>
<name>A0AAD4I119_9PEZI</name>
<reference evidence="1" key="1">
    <citation type="submission" date="2023-02" db="EMBL/GenBank/DDBJ databases">
        <authorList>
            <person name="Palmer J.M."/>
        </authorList>
    </citation>
    <scope>NUCLEOTIDE SEQUENCE</scope>
    <source>
        <strain evidence="1">FW57</strain>
    </source>
</reference>
<sequence>MFRHSDITEAELPFSTFQLIPEEAAIGGVFRTNCPEGQASPELLKYLKQRAVEVSCKTIDVAHGAFRWEDDEMKDLYATLIVFDLQFDAITSKRRIAEATVTFTFTQAKDGQPINIYGLSPYGNLSVLPTWAVEMTAQNLLLRLGISANPTTALASFRQHRVLTQFLSGFSKVIGRESDNQAAWTLLENDLAEEGVPVSMRVAILLGRDSLDPFLCSVGLQASYDAKTALGPVFSRARHNRPYLFNPRQKSTHRLKRFNEDNLGNEDLSMLCDITPINEWKTSENAGHTGEKGSGTTEAE</sequence>
<comment type="caution">
    <text evidence="1">The sequence shown here is derived from an EMBL/GenBank/DDBJ whole genome shotgun (WGS) entry which is preliminary data.</text>
</comment>
<evidence type="ECO:0000313" key="1">
    <source>
        <dbReference type="EMBL" id="KAG7289830.1"/>
    </source>
</evidence>
<dbReference type="AlphaFoldDB" id="A0AAD4I119"/>
<accession>A0AAD4I119</accession>
<keyword evidence="2" id="KW-1185">Reference proteome</keyword>
<gene>
    <name evidence="1" type="ORF">NEMBOFW57_006207</name>
</gene>
<dbReference type="Proteomes" id="UP001197093">
    <property type="component" value="Unassembled WGS sequence"/>
</dbReference>
<protein>
    <submittedName>
        <fullName evidence="1">Uncharacterized protein</fullName>
    </submittedName>
</protein>
<proteinExistence type="predicted"/>
<evidence type="ECO:0000313" key="2">
    <source>
        <dbReference type="Proteomes" id="UP001197093"/>
    </source>
</evidence>
<dbReference type="EMBL" id="JAHCVI010000002">
    <property type="protein sequence ID" value="KAG7289830.1"/>
    <property type="molecule type" value="Genomic_DNA"/>
</dbReference>